<dbReference type="InterPro" id="IPR050155">
    <property type="entry name" value="HAD-like_hydrolase_sf"/>
</dbReference>
<dbReference type="Gene3D" id="3.40.50.1000">
    <property type="entry name" value="HAD superfamily/HAD-like"/>
    <property type="match status" value="1"/>
</dbReference>
<evidence type="ECO:0000313" key="2">
    <source>
        <dbReference type="Proteomes" id="UP000214355"/>
    </source>
</evidence>
<dbReference type="InterPro" id="IPR041492">
    <property type="entry name" value="HAD_2"/>
</dbReference>
<dbReference type="STRING" id="131112.SAMN04489737_1537"/>
<dbReference type="SFLD" id="SFLDS00003">
    <property type="entry name" value="Haloacid_Dehalogenase"/>
    <property type="match status" value="1"/>
</dbReference>
<organism evidence="1 2">
    <name type="scientific">Arcanobacterium phocae</name>
    <dbReference type="NCBI Taxonomy" id="131112"/>
    <lineage>
        <taxon>Bacteria</taxon>
        <taxon>Bacillati</taxon>
        <taxon>Actinomycetota</taxon>
        <taxon>Actinomycetes</taxon>
        <taxon>Actinomycetales</taxon>
        <taxon>Actinomycetaceae</taxon>
        <taxon>Arcanobacterium</taxon>
    </lineage>
</organism>
<dbReference type="Pfam" id="PF13242">
    <property type="entry name" value="Hydrolase_like"/>
    <property type="match status" value="1"/>
</dbReference>
<dbReference type="RefSeq" id="WP_091281816.1">
    <property type="nucleotide sequence ID" value="NZ_JABAPH010000001.1"/>
</dbReference>
<dbReference type="GO" id="GO:0005829">
    <property type="term" value="C:cytosol"/>
    <property type="evidence" value="ECO:0007669"/>
    <property type="project" value="TreeGrafter"/>
</dbReference>
<evidence type="ECO:0000313" key="1">
    <source>
        <dbReference type="EMBL" id="SDU81507.1"/>
    </source>
</evidence>
<protein>
    <submittedName>
        <fullName evidence="1">Phosphoglycolate phosphatase</fullName>
    </submittedName>
</protein>
<reference evidence="2" key="1">
    <citation type="submission" date="2016-10" db="EMBL/GenBank/DDBJ databases">
        <authorList>
            <person name="Varghese N."/>
            <person name="Submissions S."/>
        </authorList>
    </citation>
    <scope>NUCLEOTIDE SEQUENCE [LARGE SCALE GENOMIC DNA]</scope>
    <source>
        <strain evidence="2">DSM 10002</strain>
    </source>
</reference>
<dbReference type="Gene3D" id="1.10.150.240">
    <property type="entry name" value="Putative phosphatase, domain 2"/>
    <property type="match status" value="1"/>
</dbReference>
<dbReference type="PANTHER" id="PTHR43434">
    <property type="entry name" value="PHOSPHOGLYCOLATE PHOSPHATASE"/>
    <property type="match status" value="1"/>
</dbReference>
<dbReference type="InterPro" id="IPR023214">
    <property type="entry name" value="HAD_sf"/>
</dbReference>
<dbReference type="Proteomes" id="UP000214355">
    <property type="component" value="Chromosome I"/>
</dbReference>
<dbReference type="InterPro" id="IPR036412">
    <property type="entry name" value="HAD-like_sf"/>
</dbReference>
<dbReference type="InterPro" id="IPR023198">
    <property type="entry name" value="PGP-like_dom2"/>
</dbReference>
<dbReference type="GeneID" id="65345264"/>
<dbReference type="OrthoDB" id="9776368at2"/>
<accession>A0A1H2LKH2</accession>
<dbReference type="PANTHER" id="PTHR43434:SF20">
    <property type="entry name" value="5'-NUCLEOTIDASE"/>
    <property type="match status" value="1"/>
</dbReference>
<gene>
    <name evidence="1" type="ORF">SAMN04489737_1537</name>
</gene>
<dbReference type="GO" id="GO:0004713">
    <property type="term" value="F:protein tyrosine kinase activity"/>
    <property type="evidence" value="ECO:0007669"/>
    <property type="project" value="TreeGrafter"/>
</dbReference>
<keyword evidence="2" id="KW-1185">Reference proteome</keyword>
<dbReference type="SFLD" id="SFLDG01129">
    <property type="entry name" value="C1.5:_HAD__Beta-PGM__Phosphata"/>
    <property type="match status" value="1"/>
</dbReference>
<name>A0A1H2LKH2_9ACTO</name>
<dbReference type="Pfam" id="PF13419">
    <property type="entry name" value="HAD_2"/>
    <property type="match status" value="1"/>
</dbReference>
<sequence>MNSSLRAVLFDIDGTLTDSAPLIRTTLAYVMREKSGLDLPESSYSRFVGPPLEDTFVELDVPASEVSSYIDKYREYYDVYMDDTPLFPGVADMLTAVRDSGLRSATATSKLRRSAKHVCEVTGIASSFDIICGSEPELGRTHKHHVVGTAITELEQLGILDGQNRLPEMPLGTEWFDRPVRTDVVMVGDRNFDTYGAAVHGIRTILVDWGEGDDAEKKHAWRHVSTVEELTQLLTSL</sequence>
<proteinExistence type="predicted"/>
<dbReference type="AlphaFoldDB" id="A0A1H2LKH2"/>
<dbReference type="SUPFAM" id="SSF56784">
    <property type="entry name" value="HAD-like"/>
    <property type="match status" value="1"/>
</dbReference>
<dbReference type="EMBL" id="LT629804">
    <property type="protein sequence ID" value="SDU81507.1"/>
    <property type="molecule type" value="Genomic_DNA"/>
</dbReference>